<dbReference type="EMBL" id="ADAS02000126">
    <property type="protein sequence ID" value="OAV89495.1"/>
    <property type="molecule type" value="Genomic_DNA"/>
</dbReference>
<feature type="region of interest" description="Disordered" evidence="1">
    <location>
        <begin position="1"/>
        <end position="41"/>
    </location>
</feature>
<organism evidence="2">
    <name type="scientific">Puccinia triticina (isolate 1-1 / race 1 (BBBD))</name>
    <name type="common">Brown leaf rust fungus</name>
    <dbReference type="NCBI Taxonomy" id="630390"/>
    <lineage>
        <taxon>Eukaryota</taxon>
        <taxon>Fungi</taxon>
        <taxon>Dikarya</taxon>
        <taxon>Basidiomycota</taxon>
        <taxon>Pucciniomycotina</taxon>
        <taxon>Pucciniomycetes</taxon>
        <taxon>Pucciniales</taxon>
        <taxon>Pucciniaceae</taxon>
        <taxon>Puccinia</taxon>
    </lineage>
</organism>
<evidence type="ECO:0000313" key="4">
    <source>
        <dbReference type="Proteomes" id="UP000005240"/>
    </source>
</evidence>
<feature type="region of interest" description="Disordered" evidence="1">
    <location>
        <begin position="358"/>
        <end position="377"/>
    </location>
</feature>
<accession>A0A180G9X0</accession>
<keyword evidence="4" id="KW-1185">Reference proteome</keyword>
<gene>
    <name evidence="2" type="ORF">PTTG_28674</name>
</gene>
<reference evidence="2" key="2">
    <citation type="submission" date="2016-05" db="EMBL/GenBank/DDBJ databases">
        <title>Comparative analysis highlights variable genome content of wheat rusts and divergence of the mating loci.</title>
        <authorList>
            <person name="Cuomo C.A."/>
            <person name="Bakkeren G."/>
            <person name="Szabo L."/>
            <person name="Khalil H."/>
            <person name="Joly D."/>
            <person name="Goldberg J."/>
            <person name="Young S."/>
            <person name="Zeng Q."/>
            <person name="Fellers J."/>
        </authorList>
    </citation>
    <scope>NUCLEOTIDE SEQUENCE [LARGE SCALE GENOMIC DNA]</scope>
    <source>
        <strain evidence="2">1-1 BBBD Race 1</strain>
    </source>
</reference>
<reference evidence="3 4" key="3">
    <citation type="journal article" date="2017" name="G3 (Bethesda)">
        <title>Comparative analysis highlights variable genome content of wheat rusts and divergence of the mating loci.</title>
        <authorList>
            <person name="Cuomo C.A."/>
            <person name="Bakkeren G."/>
            <person name="Khalil H.B."/>
            <person name="Panwar V."/>
            <person name="Joly D."/>
            <person name="Linning R."/>
            <person name="Sakthikumar S."/>
            <person name="Song X."/>
            <person name="Adiconis X."/>
            <person name="Fan L."/>
            <person name="Goldberg J.M."/>
            <person name="Levin J.Z."/>
            <person name="Young S."/>
            <person name="Zeng Q."/>
            <person name="Anikster Y."/>
            <person name="Bruce M."/>
            <person name="Wang M."/>
            <person name="Yin C."/>
            <person name="McCallum B."/>
            <person name="Szabo L.J."/>
            <person name="Hulbert S."/>
            <person name="Chen X."/>
            <person name="Fellers J.P."/>
        </authorList>
    </citation>
    <scope>NUCLEOTIDE SEQUENCE</scope>
    <source>
        <strain evidence="4">Isolate 1-1 / race 1 (BBBD)</strain>
        <strain evidence="3">isolate 1-1 / race 1 (BBBD)</strain>
    </source>
</reference>
<dbReference type="Proteomes" id="UP000005240">
    <property type="component" value="Unassembled WGS sequence"/>
</dbReference>
<dbReference type="AlphaFoldDB" id="A0A180G9X0"/>
<reference evidence="3" key="4">
    <citation type="submission" date="2025-05" db="UniProtKB">
        <authorList>
            <consortium name="EnsemblFungi"/>
        </authorList>
    </citation>
    <scope>IDENTIFICATION</scope>
    <source>
        <strain evidence="3">isolate 1-1 / race 1 (BBBD)</strain>
    </source>
</reference>
<feature type="compositionally biased region" description="Polar residues" evidence="1">
    <location>
        <begin position="165"/>
        <end position="177"/>
    </location>
</feature>
<evidence type="ECO:0000313" key="3">
    <source>
        <dbReference type="EnsemblFungi" id="PTTG_28674-t43_1-p1"/>
    </source>
</evidence>
<proteinExistence type="predicted"/>
<reference evidence="2" key="1">
    <citation type="submission" date="2009-11" db="EMBL/GenBank/DDBJ databases">
        <authorList>
            <consortium name="The Broad Institute Genome Sequencing Platform"/>
            <person name="Ward D."/>
            <person name="Feldgarden M."/>
            <person name="Earl A."/>
            <person name="Young S.K."/>
            <person name="Zeng Q."/>
            <person name="Koehrsen M."/>
            <person name="Alvarado L."/>
            <person name="Berlin A."/>
            <person name="Bochicchio J."/>
            <person name="Borenstein D."/>
            <person name="Chapman S.B."/>
            <person name="Chen Z."/>
            <person name="Engels R."/>
            <person name="Freedman E."/>
            <person name="Gellesch M."/>
            <person name="Goldberg J."/>
            <person name="Griggs A."/>
            <person name="Gujja S."/>
            <person name="Heilman E."/>
            <person name="Heiman D."/>
            <person name="Hepburn T."/>
            <person name="Howarth C."/>
            <person name="Jen D."/>
            <person name="Larson L."/>
            <person name="Lewis B."/>
            <person name="Mehta T."/>
            <person name="Park D."/>
            <person name="Pearson M."/>
            <person name="Roberts A."/>
            <person name="Saif S."/>
            <person name="Shea T."/>
            <person name="Shenoy N."/>
            <person name="Sisk P."/>
            <person name="Stolte C."/>
            <person name="Sykes S."/>
            <person name="Thomson T."/>
            <person name="Walk T."/>
            <person name="White J."/>
            <person name="Yandava C."/>
            <person name="Izard J."/>
            <person name="Baranova O.V."/>
            <person name="Blanton J.M."/>
            <person name="Tanner A.C."/>
            <person name="Dewhirst F.E."/>
            <person name="Haas B."/>
            <person name="Nusbaum C."/>
            <person name="Birren B."/>
        </authorList>
    </citation>
    <scope>NUCLEOTIDE SEQUENCE [LARGE SCALE GENOMIC DNA]</scope>
    <source>
        <strain evidence="2">1-1 BBBD Race 1</strain>
    </source>
</reference>
<feature type="compositionally biased region" description="Low complexity" evidence="1">
    <location>
        <begin position="152"/>
        <end position="164"/>
    </location>
</feature>
<evidence type="ECO:0000256" key="1">
    <source>
        <dbReference type="SAM" id="MobiDB-lite"/>
    </source>
</evidence>
<feature type="region of interest" description="Disordered" evidence="1">
    <location>
        <begin position="149"/>
        <end position="181"/>
    </location>
</feature>
<dbReference type="EnsemblFungi" id="PTTG_28674-t43_1">
    <property type="protein sequence ID" value="PTTG_28674-t43_1-p1"/>
    <property type="gene ID" value="PTTG_28674"/>
</dbReference>
<sequence>MTSDIPDGEKLGPNAAKRQKVQERATDKYAHPGGSPPTEVEPWFWTPRECKHLASFIVPMEVTLEKSALLIQASWARVLDLRQVDSQAGANHQPSIDPSTPGQSLHSFSSAWTDTPCFVGANGAHRPTLPSGSDTSYFAGADELPEEHHLTLPSRSESRLPSPSNFQVGSSDGNSDASLALRPPDFDYHVPQGSQAMEQWLATPTNVLQSLVEHWHDSASPLSHDTTHLGDADHFFSQLPVDNVNLNEQNNSPEPASKVDEHLMSQPLEAYRQHPEGNTPNYPHGVASNSLRPVFENVENNMQSHSPIHDFPWPHFLPSHANGNHIDEYHLMQPPMGRVNPNSPQQELQNGEIRMPAHSPMTGLGSEGATPFDGDGEDVERVLNEDDFISQFFAEVLPEENTMNVHHPVISNSQRHVLQPTEPPDEDNRE</sequence>
<feature type="compositionally biased region" description="Basic and acidic residues" evidence="1">
    <location>
        <begin position="20"/>
        <end position="30"/>
    </location>
</feature>
<dbReference type="VEuPathDB" id="FungiDB:PTTG_28674"/>
<evidence type="ECO:0000313" key="2">
    <source>
        <dbReference type="EMBL" id="OAV89495.1"/>
    </source>
</evidence>
<name>A0A180G9X0_PUCT1</name>
<feature type="region of interest" description="Disordered" evidence="1">
    <location>
        <begin position="410"/>
        <end position="430"/>
    </location>
</feature>
<protein>
    <submittedName>
        <fullName evidence="2 3">Uncharacterized protein</fullName>
    </submittedName>
</protein>